<sequence>MTTSPARVVLYTRPSCHLCEVARGVVEAVTADAGAGWREVDISDGPEAEALTAKYGEYVPVVEVDGVQQGFWRIDPARLARLLA</sequence>
<dbReference type="Gene3D" id="3.40.30.10">
    <property type="entry name" value="Glutaredoxin"/>
    <property type="match status" value="1"/>
</dbReference>
<keyword evidence="2" id="KW-1185">Reference proteome</keyword>
<dbReference type="RefSeq" id="WP_123815835.1">
    <property type="nucleotide sequence ID" value="NZ_RKQZ01000001.1"/>
</dbReference>
<name>A0A3N4ZTC9_9MICO</name>
<dbReference type="InterPro" id="IPR036249">
    <property type="entry name" value="Thioredoxin-like_sf"/>
</dbReference>
<dbReference type="SUPFAM" id="SSF52833">
    <property type="entry name" value="Thioredoxin-like"/>
    <property type="match status" value="1"/>
</dbReference>
<dbReference type="OrthoDB" id="8779161at2"/>
<comment type="caution">
    <text evidence="1">The sequence shown here is derived from an EMBL/GenBank/DDBJ whole genome shotgun (WGS) entry which is preliminary data.</text>
</comment>
<dbReference type="EMBL" id="RKQZ01000001">
    <property type="protein sequence ID" value="RPF22991.1"/>
    <property type="molecule type" value="Genomic_DNA"/>
</dbReference>
<dbReference type="AlphaFoldDB" id="A0A3N4ZTC9"/>
<dbReference type="InterPro" id="IPR008554">
    <property type="entry name" value="Glutaredoxin-like"/>
</dbReference>
<evidence type="ECO:0000313" key="1">
    <source>
        <dbReference type="EMBL" id="RPF22991.1"/>
    </source>
</evidence>
<reference evidence="1 2" key="1">
    <citation type="submission" date="2018-11" db="EMBL/GenBank/DDBJ databases">
        <title>Sequencing the genomes of 1000 actinobacteria strains.</title>
        <authorList>
            <person name="Klenk H.-P."/>
        </authorList>
    </citation>
    <scope>NUCLEOTIDE SEQUENCE [LARGE SCALE GENOMIC DNA]</scope>
    <source>
        <strain evidence="1 2">DSM 15700</strain>
    </source>
</reference>
<protein>
    <submittedName>
        <fullName evidence="1">Glutaredoxin</fullName>
    </submittedName>
</protein>
<dbReference type="PROSITE" id="PS51354">
    <property type="entry name" value="GLUTAREDOXIN_2"/>
    <property type="match status" value="1"/>
</dbReference>
<accession>A0A3N4ZTC9</accession>
<organism evidence="1 2">
    <name type="scientific">Myceligenerans xiligouense</name>
    <dbReference type="NCBI Taxonomy" id="253184"/>
    <lineage>
        <taxon>Bacteria</taxon>
        <taxon>Bacillati</taxon>
        <taxon>Actinomycetota</taxon>
        <taxon>Actinomycetes</taxon>
        <taxon>Micrococcales</taxon>
        <taxon>Promicromonosporaceae</taxon>
        <taxon>Myceligenerans</taxon>
    </lineage>
</organism>
<dbReference type="Pfam" id="PF05768">
    <property type="entry name" value="Glrx-like"/>
    <property type="match status" value="1"/>
</dbReference>
<evidence type="ECO:0000313" key="2">
    <source>
        <dbReference type="Proteomes" id="UP000280501"/>
    </source>
</evidence>
<dbReference type="Proteomes" id="UP000280501">
    <property type="component" value="Unassembled WGS sequence"/>
</dbReference>
<proteinExistence type="predicted"/>
<gene>
    <name evidence="1" type="ORF">EDD34_3670</name>
</gene>